<dbReference type="SUPFAM" id="SSF52096">
    <property type="entry name" value="ClpP/crotonase"/>
    <property type="match status" value="1"/>
</dbReference>
<dbReference type="GO" id="GO:0016853">
    <property type="term" value="F:isomerase activity"/>
    <property type="evidence" value="ECO:0007669"/>
    <property type="project" value="UniProtKB-KW"/>
</dbReference>
<keyword evidence="4" id="KW-0443">Lipid metabolism</keyword>
<keyword evidence="5" id="KW-0413">Isomerase</keyword>
<dbReference type="InterPro" id="IPR045002">
    <property type="entry name" value="Ech1-like"/>
</dbReference>
<reference evidence="7 8" key="1">
    <citation type="submission" date="2019-06" db="EMBL/GenBank/DDBJ databases">
        <title>Enrichment of Autotrophic Halophilic Microorganisms from Red Sea Brine Pool Using Microbial Electrosynthesis System.</title>
        <authorList>
            <person name="Alqahtani M.F."/>
            <person name="Bajracharya S."/>
            <person name="Katuri K.P."/>
            <person name="Ali M."/>
            <person name="Saikaly P.E."/>
        </authorList>
    </citation>
    <scope>NUCLEOTIDE SEQUENCE [LARGE SCALE GENOMIC DNA]</scope>
    <source>
        <strain evidence="7">MES6</strain>
    </source>
</reference>
<dbReference type="InterPro" id="IPR029045">
    <property type="entry name" value="ClpP/crotonase-like_dom_sf"/>
</dbReference>
<proteinExistence type="inferred from homology"/>
<comment type="pathway">
    <text evidence="1">Lipid metabolism; fatty acid beta-oxidation.</text>
</comment>
<name>A0A7C9HMB4_9RHOB</name>
<dbReference type="RefSeq" id="WP_273249695.1">
    <property type="nucleotide sequence ID" value="NZ_VENJ01000012.1"/>
</dbReference>
<dbReference type="EMBL" id="VENJ01000012">
    <property type="protein sequence ID" value="MTJ04948.1"/>
    <property type="molecule type" value="Genomic_DNA"/>
</dbReference>
<evidence type="ECO:0000313" key="8">
    <source>
        <dbReference type="Proteomes" id="UP000483078"/>
    </source>
</evidence>
<evidence type="ECO:0000313" key="7">
    <source>
        <dbReference type="EMBL" id="MTJ04948.1"/>
    </source>
</evidence>
<dbReference type="NCBIfam" id="NF005699">
    <property type="entry name" value="PRK07509.1"/>
    <property type="match status" value="1"/>
</dbReference>
<dbReference type="InterPro" id="IPR001753">
    <property type="entry name" value="Enoyl-CoA_hydra/iso"/>
</dbReference>
<evidence type="ECO:0000256" key="2">
    <source>
        <dbReference type="ARBA" id="ARBA00005254"/>
    </source>
</evidence>
<dbReference type="Gene3D" id="1.10.12.10">
    <property type="entry name" value="Lyase 2-enoyl-coa Hydratase, Chain A, domain 2"/>
    <property type="match status" value="1"/>
</dbReference>
<evidence type="ECO:0000256" key="6">
    <source>
        <dbReference type="RuleBase" id="RU003707"/>
    </source>
</evidence>
<dbReference type="Proteomes" id="UP000483078">
    <property type="component" value="Unassembled WGS sequence"/>
</dbReference>
<evidence type="ECO:0000256" key="1">
    <source>
        <dbReference type="ARBA" id="ARBA00005005"/>
    </source>
</evidence>
<dbReference type="CDD" id="cd06558">
    <property type="entry name" value="crotonase-like"/>
    <property type="match status" value="1"/>
</dbReference>
<accession>A0A7C9HMB4</accession>
<dbReference type="PROSITE" id="PS00166">
    <property type="entry name" value="ENOYL_COA_HYDRATASE"/>
    <property type="match status" value="1"/>
</dbReference>
<dbReference type="Pfam" id="PF00378">
    <property type="entry name" value="ECH_1"/>
    <property type="match status" value="1"/>
</dbReference>
<gene>
    <name evidence="7" type="ORF">FH759_09690</name>
</gene>
<dbReference type="InterPro" id="IPR014748">
    <property type="entry name" value="Enoyl-CoA_hydra_C"/>
</dbReference>
<protein>
    <submittedName>
        <fullName evidence="7">Crotonase/enoyl-CoA hydratase family protein</fullName>
    </submittedName>
</protein>
<evidence type="ECO:0000256" key="3">
    <source>
        <dbReference type="ARBA" id="ARBA00022832"/>
    </source>
</evidence>
<dbReference type="Gene3D" id="3.90.226.10">
    <property type="entry name" value="2-enoyl-CoA Hydratase, Chain A, domain 1"/>
    <property type="match status" value="1"/>
</dbReference>
<keyword evidence="3" id="KW-0276">Fatty acid metabolism</keyword>
<dbReference type="PANTHER" id="PTHR43149:SF1">
    <property type="entry name" value="DELTA(3,5)-DELTA(2,4)-DIENOYL-COA ISOMERASE, MITOCHONDRIAL"/>
    <property type="match status" value="1"/>
</dbReference>
<dbReference type="AlphaFoldDB" id="A0A7C9HMB4"/>
<evidence type="ECO:0000256" key="5">
    <source>
        <dbReference type="ARBA" id="ARBA00023235"/>
    </source>
</evidence>
<organism evidence="7 8">
    <name type="scientific">Sediminimonas qiaohouensis</name>
    <dbReference type="NCBI Taxonomy" id="552061"/>
    <lineage>
        <taxon>Bacteria</taxon>
        <taxon>Pseudomonadati</taxon>
        <taxon>Pseudomonadota</taxon>
        <taxon>Alphaproteobacteria</taxon>
        <taxon>Rhodobacterales</taxon>
        <taxon>Roseobacteraceae</taxon>
        <taxon>Sediminimonas</taxon>
    </lineage>
</organism>
<dbReference type="PANTHER" id="PTHR43149">
    <property type="entry name" value="ENOYL-COA HYDRATASE"/>
    <property type="match status" value="1"/>
</dbReference>
<comment type="similarity">
    <text evidence="2 6">Belongs to the enoyl-CoA hydratase/isomerase family.</text>
</comment>
<evidence type="ECO:0000256" key="4">
    <source>
        <dbReference type="ARBA" id="ARBA00023098"/>
    </source>
</evidence>
<sequence length="262" mass="27845">MARVTTEIENHVAHVTLVRGDKMNAVDPEMAEAIVAAGEALVGNTDIRAVVLSGQGRSFCAGLDVASFAAFAQTDPVERIMPRSHGDANLMQQVAMVWRDVPVPVIAALHGVAYGAGLQLALGADIRIAHPETKLAIMEAKWGLVPDMGGMVLLPRLVRSDVIRRMTYTAEPVSARQGADWGLVTELSDTPLDAAQQMARGIAGRSPSGTRAAKRLIGIAESGADAAQVLYEESREQADLIGKPDQMEIIAANMEGRAPDFD</sequence>
<dbReference type="InterPro" id="IPR018376">
    <property type="entry name" value="Enoyl-CoA_hyd/isom_CS"/>
</dbReference>
<comment type="caution">
    <text evidence="7">The sequence shown here is derived from an EMBL/GenBank/DDBJ whole genome shotgun (WGS) entry which is preliminary data.</text>
</comment>
<dbReference type="GO" id="GO:0006635">
    <property type="term" value="P:fatty acid beta-oxidation"/>
    <property type="evidence" value="ECO:0007669"/>
    <property type="project" value="UniProtKB-UniPathway"/>
</dbReference>
<dbReference type="UniPathway" id="UPA00659"/>